<keyword evidence="16" id="KW-1185">Reference proteome</keyword>
<dbReference type="STRING" id="1077972.ARGLB_073_00240"/>
<dbReference type="InterPro" id="IPR017730">
    <property type="entry name" value="Chaperonin_ClpB"/>
</dbReference>
<dbReference type="PANTHER" id="PTHR11638">
    <property type="entry name" value="ATP-DEPENDENT CLP PROTEASE"/>
    <property type="match status" value="1"/>
</dbReference>
<feature type="coiled-coil region" evidence="12">
    <location>
        <begin position="399"/>
        <end position="493"/>
    </location>
</feature>
<evidence type="ECO:0000313" key="15">
    <source>
        <dbReference type="EMBL" id="GAB14507.1"/>
    </source>
</evidence>
<feature type="region of interest" description="Disordered" evidence="13">
    <location>
        <begin position="866"/>
        <end position="885"/>
    </location>
</feature>
<dbReference type="FunFam" id="3.40.50.300:FF:000120">
    <property type="entry name" value="ATP-dependent chaperone ClpB"/>
    <property type="match status" value="1"/>
</dbReference>
<dbReference type="InterPro" id="IPR028299">
    <property type="entry name" value="ClpA/B_CS2"/>
</dbReference>
<comment type="caution">
    <text evidence="15">The sequence shown here is derived from an EMBL/GenBank/DDBJ whole genome shotgun (WGS) entry which is preliminary data.</text>
</comment>
<dbReference type="Gene3D" id="3.40.50.300">
    <property type="entry name" value="P-loop containing nucleotide triphosphate hydrolases"/>
    <property type="match status" value="3"/>
</dbReference>
<dbReference type="SUPFAM" id="SSF52540">
    <property type="entry name" value="P-loop containing nucleoside triphosphate hydrolases"/>
    <property type="match status" value="2"/>
</dbReference>
<evidence type="ECO:0000256" key="12">
    <source>
        <dbReference type="RuleBase" id="RU362034"/>
    </source>
</evidence>
<reference evidence="15 16" key="1">
    <citation type="submission" date="2011-12" db="EMBL/GenBank/DDBJ databases">
        <title>Whole genome shotgun sequence of Arthrobacter globiformis NBRC 12137.</title>
        <authorList>
            <person name="Miyazawa S."/>
            <person name="Hosoyama A."/>
            <person name="Tsuchikane K."/>
            <person name="Katsumata H."/>
            <person name="Yamazaki S."/>
            <person name="Fujita N."/>
        </authorList>
    </citation>
    <scope>NUCLEOTIDE SEQUENCE [LARGE SCALE GENOMIC DNA]</scope>
    <source>
        <strain evidence="15 16">NBRC 12137</strain>
    </source>
</reference>
<dbReference type="RefSeq" id="WP_003803044.1">
    <property type="nucleotide sequence ID" value="NZ_BAEG01000073.1"/>
</dbReference>
<dbReference type="OrthoDB" id="9803641at2"/>
<dbReference type="FunFam" id="3.40.50.300:FF:000025">
    <property type="entry name" value="ATP-dependent Clp protease subunit"/>
    <property type="match status" value="1"/>
</dbReference>
<dbReference type="GO" id="GO:0034605">
    <property type="term" value="P:cellular response to heat"/>
    <property type="evidence" value="ECO:0007669"/>
    <property type="project" value="TreeGrafter"/>
</dbReference>
<comment type="subunit">
    <text evidence="12">Homohexamer; The oligomerization is ATP-dependent.</text>
</comment>
<dbReference type="Pfam" id="PF07724">
    <property type="entry name" value="AAA_2"/>
    <property type="match status" value="1"/>
</dbReference>
<evidence type="ECO:0000256" key="10">
    <source>
        <dbReference type="PROSITE-ProRule" id="PRU01251"/>
    </source>
</evidence>
<evidence type="ECO:0000256" key="7">
    <source>
        <dbReference type="ARBA" id="ARBA00023054"/>
    </source>
</evidence>
<dbReference type="EMBL" id="BAEG01000073">
    <property type="protein sequence ID" value="GAB14507.1"/>
    <property type="molecule type" value="Genomic_DNA"/>
</dbReference>
<dbReference type="InterPro" id="IPR001270">
    <property type="entry name" value="ClpA/B"/>
</dbReference>
<comment type="subcellular location">
    <subcellularLocation>
        <location evidence="1 12">Cytoplasm</location>
    </subcellularLocation>
</comment>
<dbReference type="InterPro" id="IPR036628">
    <property type="entry name" value="Clp_N_dom_sf"/>
</dbReference>
<keyword evidence="8 11" id="KW-0143">Chaperone</keyword>
<dbReference type="GO" id="GO:0005737">
    <property type="term" value="C:cytoplasm"/>
    <property type="evidence" value="ECO:0007669"/>
    <property type="project" value="UniProtKB-SubCell"/>
</dbReference>
<dbReference type="InterPro" id="IPR027417">
    <property type="entry name" value="P-loop_NTPase"/>
</dbReference>
<keyword evidence="3 10" id="KW-0677">Repeat</keyword>
<dbReference type="InterPro" id="IPR003959">
    <property type="entry name" value="ATPase_AAA_core"/>
</dbReference>
<organism evidence="15 16">
    <name type="scientific">Arthrobacter globiformis (strain ATCC 8010 / DSM 20124 / JCM 1332 / NBRC 12137 / NCIMB 8907 / NRRL B-2979 / 168)</name>
    <dbReference type="NCBI Taxonomy" id="1077972"/>
    <lineage>
        <taxon>Bacteria</taxon>
        <taxon>Bacillati</taxon>
        <taxon>Actinomycetota</taxon>
        <taxon>Actinomycetes</taxon>
        <taxon>Micrococcales</taxon>
        <taxon>Micrococcaceae</taxon>
        <taxon>Arthrobacter</taxon>
    </lineage>
</organism>
<dbReference type="Pfam" id="PF10431">
    <property type="entry name" value="ClpB_D2-small"/>
    <property type="match status" value="1"/>
</dbReference>
<dbReference type="Pfam" id="PF17871">
    <property type="entry name" value="AAA_lid_9"/>
    <property type="match status" value="1"/>
</dbReference>
<sequence>MDVKFTTKSQEALSAAAMNASTAGNPQVEPAHLLKALMDQREGVAVALLRATGADPDAVSVQASTAIKALPATSGSSVQQAQLSRPSLQAIQNAQNEADKLGDSFVSTEHLLLGLSAGSDGVGRLLRDAGASHEALAAALPGVRGDRKVNTPDPENTFQALEKFGTDLTAVARSGKLDPVIGRDSEIRRVVQVLSRRTKNNPVLIGEPGVGKTAVVEGLAQRMVAGDVPESLRGKTLIALDLASMVAGAKYRGEFEERLKAVLEEIKNSEGRIVTFIDELHTVVGAGASGESAMDAGNMLKPMLARGELRLIGATTLDEYRENIEKDPALERRFQQVYVGEPSVDDTIGILRGLKERYEAHHKVAIADSALVAAATLSNRYISGRQLPDKAIDLVDEAASRLRMEIDSAPEEIDQLRRAVDRLTMEELALQGETDAASVERLAALRADMADKKEQLAGLNARWEAEKAGLNRVGDLKAKLDELRSTADKAQREGDLETASRILYGEIPALERELNAAAEAEAAVADKSALMVAEDVTANDIAEVIAAWTGIPAGRMLQGESQKLLHMEEELGKRLIGQSKAVTAVSDAVRRARAGISDPNRPTGSFLFLGPTGVGKTELAKALADFLFDDERAMVRIDMSEYSEKHSVARLVGAPPGYVGYEEGGQLTEAVRRRPYSVVLLDEVEKAHPEVFDILLQVLDDGRLTDGQGRTVDLRNVILVLTSNLGSQFLVDPTLDANAKRNAVMATVNASFKPEFLNRLDEVVLFDPLSVEELSRIVELQVAELTKRLHERRLSLEVTEGARSWLAMSGFDPAYGARPLRRLVQREIGDRLAKAILAGEISDGDTVLVDTAADLGELTVEGLEALSGPDGGAPLGSGLTVRRRD</sequence>
<comment type="subunit">
    <text evidence="9">Homohexamer. The oligomerization is ATP-dependent.</text>
</comment>
<dbReference type="Gene3D" id="1.10.8.60">
    <property type="match status" value="1"/>
</dbReference>
<evidence type="ECO:0000256" key="5">
    <source>
        <dbReference type="ARBA" id="ARBA00022840"/>
    </source>
</evidence>
<keyword evidence="4 11" id="KW-0547">Nucleotide-binding</keyword>
<evidence type="ECO:0000256" key="2">
    <source>
        <dbReference type="ARBA" id="ARBA00008675"/>
    </source>
</evidence>
<name>H0QNV6_ARTG1</name>
<dbReference type="FunFam" id="1.10.8.60:FF:000017">
    <property type="entry name" value="ATP-dependent chaperone ClpB"/>
    <property type="match status" value="1"/>
</dbReference>
<dbReference type="GO" id="GO:0016887">
    <property type="term" value="F:ATP hydrolysis activity"/>
    <property type="evidence" value="ECO:0007669"/>
    <property type="project" value="InterPro"/>
</dbReference>
<dbReference type="InterPro" id="IPR018368">
    <property type="entry name" value="ClpA/B_CS1"/>
</dbReference>
<dbReference type="PROSITE" id="PS51903">
    <property type="entry name" value="CLP_R"/>
    <property type="match status" value="1"/>
</dbReference>
<dbReference type="Pfam" id="PF02861">
    <property type="entry name" value="Clp_N"/>
    <property type="match status" value="1"/>
</dbReference>
<keyword evidence="12" id="KW-0963">Cytoplasm</keyword>
<evidence type="ECO:0000256" key="1">
    <source>
        <dbReference type="ARBA" id="ARBA00004496"/>
    </source>
</evidence>
<dbReference type="InterPro" id="IPR019489">
    <property type="entry name" value="Clp_ATPase_C"/>
</dbReference>
<dbReference type="FunFam" id="3.40.50.300:FF:000010">
    <property type="entry name" value="Chaperone clpB 1, putative"/>
    <property type="match status" value="1"/>
</dbReference>
<dbReference type="InterPro" id="IPR003593">
    <property type="entry name" value="AAA+_ATPase"/>
</dbReference>
<gene>
    <name evidence="12 15" type="primary">clpB</name>
    <name evidence="15" type="ORF">ARGLB_073_00240</name>
</gene>
<dbReference type="InterPro" id="IPR050130">
    <property type="entry name" value="ClpA_ClpB"/>
</dbReference>
<evidence type="ECO:0000256" key="6">
    <source>
        <dbReference type="ARBA" id="ARBA00023016"/>
    </source>
</evidence>
<dbReference type="CDD" id="cd00009">
    <property type="entry name" value="AAA"/>
    <property type="match status" value="1"/>
</dbReference>
<dbReference type="PROSITE" id="PS00871">
    <property type="entry name" value="CLPAB_2"/>
    <property type="match status" value="1"/>
</dbReference>
<dbReference type="PROSITE" id="PS00870">
    <property type="entry name" value="CLPAB_1"/>
    <property type="match status" value="1"/>
</dbReference>
<dbReference type="SUPFAM" id="SSF81923">
    <property type="entry name" value="Double Clp-N motif"/>
    <property type="match status" value="1"/>
</dbReference>
<comment type="similarity">
    <text evidence="2 11">Belongs to the ClpA/ClpB family.</text>
</comment>
<proteinExistence type="inferred from homology"/>
<keyword evidence="5 11" id="KW-0067">ATP-binding</keyword>
<evidence type="ECO:0000313" key="16">
    <source>
        <dbReference type="Proteomes" id="UP000003828"/>
    </source>
</evidence>
<evidence type="ECO:0000259" key="14">
    <source>
        <dbReference type="PROSITE" id="PS51903"/>
    </source>
</evidence>
<dbReference type="InterPro" id="IPR004176">
    <property type="entry name" value="Clp_R_N"/>
</dbReference>
<evidence type="ECO:0000256" key="4">
    <source>
        <dbReference type="ARBA" id="ARBA00022741"/>
    </source>
</evidence>
<dbReference type="Gene3D" id="1.10.1780.10">
    <property type="entry name" value="Clp, N-terminal domain"/>
    <property type="match status" value="1"/>
</dbReference>
<evidence type="ECO:0000256" key="8">
    <source>
        <dbReference type="ARBA" id="ARBA00023186"/>
    </source>
</evidence>
<evidence type="ECO:0000256" key="13">
    <source>
        <dbReference type="SAM" id="MobiDB-lite"/>
    </source>
</evidence>
<keyword evidence="6 12" id="KW-0346">Stress response</keyword>
<dbReference type="CDD" id="cd19499">
    <property type="entry name" value="RecA-like_ClpB_Hsp104-like"/>
    <property type="match status" value="1"/>
</dbReference>
<feature type="domain" description="Clp R" evidence="14">
    <location>
        <begin position="1"/>
        <end position="146"/>
    </location>
</feature>
<dbReference type="PRINTS" id="PR00300">
    <property type="entry name" value="CLPPROTEASEA"/>
</dbReference>
<dbReference type="AlphaFoldDB" id="H0QNV6"/>
<accession>H0QNV6</accession>
<dbReference type="Pfam" id="PF00004">
    <property type="entry name" value="AAA"/>
    <property type="match status" value="1"/>
</dbReference>
<dbReference type="GO" id="GO:0005524">
    <property type="term" value="F:ATP binding"/>
    <property type="evidence" value="ECO:0007669"/>
    <property type="project" value="UniProtKB-UniRule"/>
</dbReference>
<evidence type="ECO:0000256" key="9">
    <source>
        <dbReference type="ARBA" id="ARBA00026057"/>
    </source>
</evidence>
<dbReference type="PANTHER" id="PTHR11638:SF18">
    <property type="entry name" value="HEAT SHOCK PROTEIN 104"/>
    <property type="match status" value="1"/>
</dbReference>
<dbReference type="SMART" id="SM00382">
    <property type="entry name" value="AAA"/>
    <property type="match status" value="2"/>
</dbReference>
<dbReference type="GO" id="GO:0042026">
    <property type="term" value="P:protein refolding"/>
    <property type="evidence" value="ECO:0007669"/>
    <property type="project" value="UniProtKB-UniRule"/>
</dbReference>
<evidence type="ECO:0000256" key="3">
    <source>
        <dbReference type="ARBA" id="ARBA00022737"/>
    </source>
</evidence>
<comment type="function">
    <text evidence="12">Part of a stress-induced multi-chaperone system, it is involved in the recovery of the cell from heat-induced damage, in cooperation with DnaK, DnaJ and GrpE.</text>
</comment>
<protein>
    <recommendedName>
        <fullName evidence="12">Chaperone protein ClpB</fullName>
    </recommendedName>
</protein>
<dbReference type="eggNOG" id="COG0542">
    <property type="taxonomic scope" value="Bacteria"/>
</dbReference>
<dbReference type="Proteomes" id="UP000003828">
    <property type="component" value="Unassembled WGS sequence"/>
</dbReference>
<evidence type="ECO:0000256" key="11">
    <source>
        <dbReference type="RuleBase" id="RU004432"/>
    </source>
</evidence>
<dbReference type="InterPro" id="IPR041546">
    <property type="entry name" value="ClpA/ClpB_AAA_lid"/>
</dbReference>
<keyword evidence="7 12" id="KW-0175">Coiled coil</keyword>
<dbReference type="SMART" id="SM01086">
    <property type="entry name" value="ClpB_D2-small"/>
    <property type="match status" value="1"/>
</dbReference>
<dbReference type="NCBIfam" id="TIGR03346">
    <property type="entry name" value="chaperone_ClpB"/>
    <property type="match status" value="1"/>
</dbReference>